<feature type="chain" id="PRO_5019384334" evidence="1">
    <location>
        <begin position="19"/>
        <end position="60"/>
    </location>
</feature>
<dbReference type="OrthoDB" id="1454005at2"/>
<reference evidence="2 3" key="1">
    <citation type="submission" date="2018-12" db="EMBL/GenBank/DDBJ databases">
        <title>Mangrovimonas spongiae sp. nov., a novel member of the genus Mangrovimonas isolated from marine sponge.</title>
        <authorList>
            <person name="Zhuang L."/>
            <person name="Luo L."/>
        </authorList>
    </citation>
    <scope>NUCLEOTIDE SEQUENCE [LARGE SCALE GENOMIC DNA]</scope>
    <source>
        <strain evidence="2 3">HN-E26</strain>
    </source>
</reference>
<sequence>MKALTITLLAVIFCVALTGLNSEKNIKVEGVNHKEVKTDDFKYDFAVNKHVRKERIPQHG</sequence>
<comment type="caution">
    <text evidence="2">The sequence shown here is derived from an EMBL/GenBank/DDBJ whole genome shotgun (WGS) entry which is preliminary data.</text>
</comment>
<dbReference type="AlphaFoldDB" id="A0A428K5X8"/>
<name>A0A428K5X8_9FLAO</name>
<accession>A0A428K5X8</accession>
<proteinExistence type="predicted"/>
<evidence type="ECO:0000313" key="2">
    <source>
        <dbReference type="EMBL" id="RSK41864.1"/>
    </source>
</evidence>
<dbReference type="RefSeq" id="WP_125466855.1">
    <property type="nucleotide sequence ID" value="NZ_RWBG01000001.1"/>
</dbReference>
<feature type="signal peptide" evidence="1">
    <location>
        <begin position="1"/>
        <end position="18"/>
    </location>
</feature>
<evidence type="ECO:0000256" key="1">
    <source>
        <dbReference type="SAM" id="SignalP"/>
    </source>
</evidence>
<dbReference type="EMBL" id="RWBG01000001">
    <property type="protein sequence ID" value="RSK41864.1"/>
    <property type="molecule type" value="Genomic_DNA"/>
</dbReference>
<keyword evidence="3" id="KW-1185">Reference proteome</keyword>
<organism evidence="2 3">
    <name type="scientific">Mangrovimonas spongiae</name>
    <dbReference type="NCBI Taxonomy" id="2494697"/>
    <lineage>
        <taxon>Bacteria</taxon>
        <taxon>Pseudomonadati</taxon>
        <taxon>Bacteroidota</taxon>
        <taxon>Flavobacteriia</taxon>
        <taxon>Flavobacteriales</taxon>
        <taxon>Flavobacteriaceae</taxon>
        <taxon>Mangrovimonas</taxon>
    </lineage>
</organism>
<keyword evidence="1" id="KW-0732">Signal</keyword>
<protein>
    <submittedName>
        <fullName evidence="2">Uncharacterized protein</fullName>
    </submittedName>
</protein>
<gene>
    <name evidence="2" type="ORF">EJA19_02995</name>
</gene>
<evidence type="ECO:0000313" key="3">
    <source>
        <dbReference type="Proteomes" id="UP000270620"/>
    </source>
</evidence>
<dbReference type="Proteomes" id="UP000270620">
    <property type="component" value="Unassembled WGS sequence"/>
</dbReference>